<dbReference type="EC" id="2.7.1.172" evidence="1"/>
<dbReference type="PANTHER" id="PTHR12149">
    <property type="entry name" value="FRUCTOSAMINE 3 KINASE-RELATED PROTEIN"/>
    <property type="match status" value="1"/>
</dbReference>
<keyword evidence="3" id="KW-0418">Kinase</keyword>
<dbReference type="Pfam" id="PF03881">
    <property type="entry name" value="Fructosamin_kin"/>
    <property type="match status" value="1"/>
</dbReference>
<organism evidence="3 4">
    <name type="scientific">Rhypophila decipiens</name>
    <dbReference type="NCBI Taxonomy" id="261697"/>
    <lineage>
        <taxon>Eukaryota</taxon>
        <taxon>Fungi</taxon>
        <taxon>Dikarya</taxon>
        <taxon>Ascomycota</taxon>
        <taxon>Pezizomycotina</taxon>
        <taxon>Sordariomycetes</taxon>
        <taxon>Sordariomycetidae</taxon>
        <taxon>Sordariales</taxon>
        <taxon>Naviculisporaceae</taxon>
        <taxon>Rhypophila</taxon>
    </lineage>
</organism>
<evidence type="ECO:0000256" key="1">
    <source>
        <dbReference type="ARBA" id="ARBA00011961"/>
    </source>
</evidence>
<keyword evidence="3" id="KW-0808">Transferase</keyword>
<dbReference type="GO" id="GO:0102193">
    <property type="term" value="F:protein-ribulosamine 3-kinase activity"/>
    <property type="evidence" value="ECO:0007669"/>
    <property type="project" value="UniProtKB-EC"/>
</dbReference>
<comment type="catalytic activity">
    <reaction evidence="2">
        <text>N(6)-D-ribulosyl-L-lysyl-[protein] + ATP = N(6)-(3-O-phospho-D-ribulosyl)-L-lysyl-[protein] + ADP + H(+)</text>
        <dbReference type="Rhea" id="RHEA:48432"/>
        <dbReference type="Rhea" id="RHEA-COMP:12103"/>
        <dbReference type="Rhea" id="RHEA-COMP:12104"/>
        <dbReference type="ChEBI" id="CHEBI:15378"/>
        <dbReference type="ChEBI" id="CHEBI:30616"/>
        <dbReference type="ChEBI" id="CHEBI:90418"/>
        <dbReference type="ChEBI" id="CHEBI:90420"/>
        <dbReference type="ChEBI" id="CHEBI:456216"/>
        <dbReference type="EC" id="2.7.1.172"/>
    </reaction>
    <physiologicalReaction direction="left-to-right" evidence="2">
        <dbReference type="Rhea" id="RHEA:48433"/>
    </physiologicalReaction>
</comment>
<dbReference type="InterPro" id="IPR016477">
    <property type="entry name" value="Fructo-/Ketosamine-3-kinase"/>
</dbReference>
<reference evidence="3" key="1">
    <citation type="journal article" date="2023" name="Mol. Phylogenet. Evol.">
        <title>Genome-scale phylogeny and comparative genomics of the fungal order Sordariales.</title>
        <authorList>
            <person name="Hensen N."/>
            <person name="Bonometti L."/>
            <person name="Westerberg I."/>
            <person name="Brannstrom I.O."/>
            <person name="Guillou S."/>
            <person name="Cros-Aarteil S."/>
            <person name="Calhoun S."/>
            <person name="Haridas S."/>
            <person name="Kuo A."/>
            <person name="Mondo S."/>
            <person name="Pangilinan J."/>
            <person name="Riley R."/>
            <person name="LaButti K."/>
            <person name="Andreopoulos B."/>
            <person name="Lipzen A."/>
            <person name="Chen C."/>
            <person name="Yan M."/>
            <person name="Daum C."/>
            <person name="Ng V."/>
            <person name="Clum A."/>
            <person name="Steindorff A."/>
            <person name="Ohm R.A."/>
            <person name="Martin F."/>
            <person name="Silar P."/>
            <person name="Natvig D.O."/>
            <person name="Lalanne C."/>
            <person name="Gautier V."/>
            <person name="Ament-Velasquez S.L."/>
            <person name="Kruys A."/>
            <person name="Hutchinson M.I."/>
            <person name="Powell A.J."/>
            <person name="Barry K."/>
            <person name="Miller A.N."/>
            <person name="Grigoriev I.V."/>
            <person name="Debuchy R."/>
            <person name="Gladieux P."/>
            <person name="Hiltunen Thoren M."/>
            <person name="Johannesson H."/>
        </authorList>
    </citation>
    <scope>NUCLEOTIDE SEQUENCE</scope>
    <source>
        <strain evidence="3">PSN293</strain>
    </source>
</reference>
<dbReference type="Gene3D" id="3.90.1200.10">
    <property type="match status" value="1"/>
</dbReference>
<gene>
    <name evidence="3" type="ORF">QBC37DRAFT_392233</name>
</gene>
<dbReference type="PANTHER" id="PTHR12149:SF8">
    <property type="entry name" value="PROTEIN-RIBULOSAMINE 3-KINASE"/>
    <property type="match status" value="1"/>
</dbReference>
<proteinExistence type="predicted"/>
<dbReference type="EMBL" id="MU858255">
    <property type="protein sequence ID" value="KAK4208172.1"/>
    <property type="molecule type" value="Genomic_DNA"/>
</dbReference>
<comment type="caution">
    <text evidence="3">The sequence shown here is derived from an EMBL/GenBank/DDBJ whole genome shotgun (WGS) entry which is preliminary data.</text>
</comment>
<dbReference type="InterPro" id="IPR011009">
    <property type="entry name" value="Kinase-like_dom_sf"/>
</dbReference>
<evidence type="ECO:0000256" key="2">
    <source>
        <dbReference type="ARBA" id="ARBA00048655"/>
    </source>
</evidence>
<sequence>MASDLMRLDPNVLAALPNVVDVLNVQEVARSKWAKGMRVTARNADGTEDISQGDLGKNAIMGEFEGTSAIHAVTPEFCPKPITWGTFKHDNDTHFYLCTFYDFAEDIMPHPESFCADLARTISGVTAGRISSQQELDKHSKSDERAGSKSKVLEALLSALFDKVIPRLLKPLDITPALIHGDLWYGNASVVEGTNDKAIVYDPAAFYGHNEYELGNWRPARNRFTKEFFDAYHSRVPKSNPVDDYDDRLKFYEMRFNLNAAALLPNQPKYLQMVVDAIMELNKTFTGCEMQDSHEIDPGQGK</sequence>
<protein>
    <recommendedName>
        <fullName evidence="1">protein-ribulosamine 3-kinase</fullName>
        <ecNumber evidence="1">2.7.1.172</ecNumber>
    </recommendedName>
</protein>
<reference evidence="3" key="2">
    <citation type="submission" date="2023-05" db="EMBL/GenBank/DDBJ databases">
        <authorList>
            <consortium name="Lawrence Berkeley National Laboratory"/>
            <person name="Steindorff A."/>
            <person name="Hensen N."/>
            <person name="Bonometti L."/>
            <person name="Westerberg I."/>
            <person name="Brannstrom I.O."/>
            <person name="Guillou S."/>
            <person name="Cros-Aarteil S."/>
            <person name="Calhoun S."/>
            <person name="Haridas S."/>
            <person name="Kuo A."/>
            <person name="Mondo S."/>
            <person name="Pangilinan J."/>
            <person name="Riley R."/>
            <person name="Labutti K."/>
            <person name="Andreopoulos B."/>
            <person name="Lipzen A."/>
            <person name="Chen C."/>
            <person name="Yanf M."/>
            <person name="Daum C."/>
            <person name="Ng V."/>
            <person name="Clum A."/>
            <person name="Ohm R."/>
            <person name="Martin F."/>
            <person name="Silar P."/>
            <person name="Natvig D."/>
            <person name="Lalanne C."/>
            <person name="Gautier V."/>
            <person name="Ament-Velasquez S.L."/>
            <person name="Kruys A."/>
            <person name="Hutchinson M.I."/>
            <person name="Powell A.J."/>
            <person name="Barry K."/>
            <person name="Miller A.N."/>
            <person name="Grigoriev I.V."/>
            <person name="Debuchy R."/>
            <person name="Gladieux P."/>
            <person name="Thoren M.H."/>
            <person name="Johannesson H."/>
        </authorList>
    </citation>
    <scope>NUCLEOTIDE SEQUENCE</scope>
    <source>
        <strain evidence="3">PSN293</strain>
    </source>
</reference>
<dbReference type="SUPFAM" id="SSF56112">
    <property type="entry name" value="Protein kinase-like (PK-like)"/>
    <property type="match status" value="1"/>
</dbReference>
<accession>A0AAN6Y0Z4</accession>
<dbReference type="GO" id="GO:0016301">
    <property type="term" value="F:kinase activity"/>
    <property type="evidence" value="ECO:0007669"/>
    <property type="project" value="UniProtKB-KW"/>
</dbReference>
<name>A0AAN6Y0Z4_9PEZI</name>
<keyword evidence="4" id="KW-1185">Reference proteome</keyword>
<evidence type="ECO:0000313" key="4">
    <source>
        <dbReference type="Proteomes" id="UP001301769"/>
    </source>
</evidence>
<evidence type="ECO:0000313" key="3">
    <source>
        <dbReference type="EMBL" id="KAK4208172.1"/>
    </source>
</evidence>
<dbReference type="Proteomes" id="UP001301769">
    <property type="component" value="Unassembled WGS sequence"/>
</dbReference>
<dbReference type="AlphaFoldDB" id="A0AAN6Y0Z4"/>